<evidence type="ECO:0000313" key="3">
    <source>
        <dbReference type="Proteomes" id="UP000035352"/>
    </source>
</evidence>
<reference evidence="2 3" key="1">
    <citation type="submission" date="2015-05" db="EMBL/GenBank/DDBJ databases">
        <authorList>
            <person name="Tang B."/>
            <person name="Yu Y."/>
        </authorList>
    </citation>
    <scope>NUCLEOTIDE SEQUENCE [LARGE SCALE GENOMIC DNA]</scope>
    <source>
        <strain evidence="2 3">DSM 7029</strain>
    </source>
</reference>
<dbReference type="AlphaFoldDB" id="A0A0G3BCS5"/>
<evidence type="ECO:0000256" key="1">
    <source>
        <dbReference type="SAM" id="MobiDB-lite"/>
    </source>
</evidence>
<feature type="region of interest" description="Disordered" evidence="1">
    <location>
        <begin position="1"/>
        <end position="20"/>
    </location>
</feature>
<dbReference type="Proteomes" id="UP000035352">
    <property type="component" value="Chromosome"/>
</dbReference>
<dbReference type="KEGG" id="pbh:AAW51_0488"/>
<dbReference type="STRING" id="413882.AAW51_0488"/>
<dbReference type="RefSeq" id="WP_047193338.1">
    <property type="nucleotide sequence ID" value="NZ_CP011371.1"/>
</dbReference>
<sequence length="70" mass="7159">MGTTPGAAASDPRSQEQVDVSDKAALDRWCQALGVTDEALVQAVKAVGPRLDKIKDYLGAGGMAGDQADA</sequence>
<protein>
    <recommendedName>
        <fullName evidence="4">DUF3606 domain-containing protein</fullName>
    </recommendedName>
</protein>
<gene>
    <name evidence="2" type="ORF">AAW51_0488</name>
</gene>
<name>A0A0G3BCS5_9BURK</name>
<dbReference type="InterPro" id="IPR022037">
    <property type="entry name" value="DUF3606"/>
</dbReference>
<evidence type="ECO:0008006" key="4">
    <source>
        <dbReference type="Google" id="ProtNLM"/>
    </source>
</evidence>
<dbReference type="EMBL" id="CP011371">
    <property type="protein sequence ID" value="AKJ27179.1"/>
    <property type="molecule type" value="Genomic_DNA"/>
</dbReference>
<keyword evidence="3" id="KW-1185">Reference proteome</keyword>
<evidence type="ECO:0000313" key="2">
    <source>
        <dbReference type="EMBL" id="AKJ27179.1"/>
    </source>
</evidence>
<dbReference type="Pfam" id="PF12244">
    <property type="entry name" value="DUF3606"/>
    <property type="match status" value="1"/>
</dbReference>
<organism evidence="2 3">
    <name type="scientific">Caldimonas brevitalea</name>
    <dbReference type="NCBI Taxonomy" id="413882"/>
    <lineage>
        <taxon>Bacteria</taxon>
        <taxon>Pseudomonadati</taxon>
        <taxon>Pseudomonadota</taxon>
        <taxon>Betaproteobacteria</taxon>
        <taxon>Burkholderiales</taxon>
        <taxon>Sphaerotilaceae</taxon>
        <taxon>Caldimonas</taxon>
    </lineage>
</organism>
<accession>A0A0G3BCS5</accession>
<proteinExistence type="predicted"/>
<dbReference type="OrthoDB" id="8688249at2"/>